<organism evidence="1 2">
    <name type="scientific">Shewanella vaxholmensis</name>
    <dbReference type="NCBI Taxonomy" id="3063535"/>
    <lineage>
        <taxon>Bacteria</taxon>
        <taxon>Pseudomonadati</taxon>
        <taxon>Pseudomonadota</taxon>
        <taxon>Gammaproteobacteria</taxon>
        <taxon>Alteromonadales</taxon>
        <taxon>Shewanellaceae</taxon>
        <taxon>Shewanella</taxon>
    </lineage>
</organism>
<dbReference type="EMBL" id="JBCHKU010000008">
    <property type="protein sequence ID" value="MEM6248497.1"/>
    <property type="molecule type" value="Genomic_DNA"/>
</dbReference>
<dbReference type="RefSeq" id="WP_311892006.1">
    <property type="nucleotide sequence ID" value="NZ_JBCHKU010000008.1"/>
</dbReference>
<evidence type="ECO:0000313" key="2">
    <source>
        <dbReference type="Proteomes" id="UP001489333"/>
    </source>
</evidence>
<comment type="caution">
    <text evidence="1">The sequence shown here is derived from an EMBL/GenBank/DDBJ whole genome shotgun (WGS) entry which is preliminary data.</text>
</comment>
<reference evidence="1 2" key="1">
    <citation type="submission" date="2024-04" db="EMBL/GenBank/DDBJ databases">
        <title>Novel Shewanella species isolated from Baltic Sea sediments.</title>
        <authorList>
            <person name="Martin-Rodriguez A.J."/>
            <person name="Fernandez-Juarez V."/>
            <person name="Valeriano V.D."/>
            <person name="Mihindukulasooriya I."/>
            <person name="Ceresnova L."/>
            <person name="Joffre E."/>
            <person name="Jensie-Markopoulos S."/>
            <person name="Moore E.R.B."/>
            <person name="Sjoling A."/>
        </authorList>
    </citation>
    <scope>NUCLEOTIDE SEQUENCE [LARGE SCALE GENOMIC DNA]</scope>
    <source>
        <strain evidence="1 2">VAX-SP0-0CM-1</strain>
    </source>
</reference>
<sequence>MHVEPWKGLKEHPGQNRFLANLSYSYGLLTIQIEYRKLESSYVVMFRSPTLFRVMDEGDLLRFQSQFEGPVFASSFIFELFNTELIDFCYEERDRSMDKSKYRHFAVVSDDDFVDIVTYDDEPTITAIDL</sequence>
<proteinExistence type="predicted"/>
<name>A0ABU9UQW2_9GAMM</name>
<dbReference type="Proteomes" id="UP001489333">
    <property type="component" value="Unassembled WGS sequence"/>
</dbReference>
<evidence type="ECO:0000313" key="1">
    <source>
        <dbReference type="EMBL" id="MEM6248497.1"/>
    </source>
</evidence>
<gene>
    <name evidence="1" type="ORF">AAGS29_07770</name>
</gene>
<keyword evidence="2" id="KW-1185">Reference proteome</keyword>
<accession>A0ABU9UQW2</accession>
<protein>
    <submittedName>
        <fullName evidence="1">Uncharacterized protein</fullName>
    </submittedName>
</protein>